<dbReference type="InterPro" id="IPR037120">
    <property type="entry name" value="Haem_peroxidase_sf_animal"/>
</dbReference>
<evidence type="ECO:0000256" key="3">
    <source>
        <dbReference type="ARBA" id="ARBA00023180"/>
    </source>
</evidence>
<dbReference type="Gene3D" id="1.10.640.10">
    <property type="entry name" value="Haem peroxidase domain superfamily, animal type"/>
    <property type="match status" value="1"/>
</dbReference>
<dbReference type="Proteomes" id="UP000610846">
    <property type="component" value="Unassembled WGS sequence"/>
</dbReference>
<dbReference type="GO" id="GO:0005576">
    <property type="term" value="C:extracellular region"/>
    <property type="evidence" value="ECO:0007669"/>
    <property type="project" value="UniProtKB-SubCell"/>
</dbReference>
<evidence type="ECO:0000256" key="1">
    <source>
        <dbReference type="ARBA" id="ARBA00004613"/>
    </source>
</evidence>
<evidence type="ECO:0008006" key="7">
    <source>
        <dbReference type="Google" id="ProtNLM"/>
    </source>
</evidence>
<comment type="subcellular location">
    <subcellularLocation>
        <location evidence="1">Secreted</location>
    </subcellularLocation>
</comment>
<dbReference type="EMBL" id="JACYHB010000006">
    <property type="protein sequence ID" value="MBD8079262.1"/>
    <property type="molecule type" value="Genomic_DNA"/>
</dbReference>
<keyword evidence="3" id="KW-0325">Glycoprotein</keyword>
<reference evidence="5" key="1">
    <citation type="journal article" date="2018" name="Curr. Microbiol.">
        <title>Cellulosimicrobium arenosum sp. nov., Isolated from Marine Sediment Sand.</title>
        <authorList>
            <person name="Oh M."/>
            <person name="Kim J.H."/>
            <person name="Yoon J.H."/>
            <person name="Schumann P."/>
            <person name="Kim W."/>
        </authorList>
    </citation>
    <scope>NUCLEOTIDE SEQUENCE</scope>
    <source>
        <strain evidence="5">KCTC 49039</strain>
    </source>
</reference>
<gene>
    <name evidence="5" type="ORF">IF651_09380</name>
</gene>
<name>A0A927G962_9MICO</name>
<keyword evidence="2" id="KW-0964">Secreted</keyword>
<proteinExistence type="predicted"/>
<evidence type="ECO:0000313" key="6">
    <source>
        <dbReference type="Proteomes" id="UP000610846"/>
    </source>
</evidence>
<dbReference type="PANTHER" id="PTHR11475">
    <property type="entry name" value="OXIDASE/PEROXIDASE"/>
    <property type="match status" value="1"/>
</dbReference>
<dbReference type="PRINTS" id="PR00457">
    <property type="entry name" value="ANPEROXIDASE"/>
</dbReference>
<organism evidence="5 6">
    <name type="scientific">Cellulosimicrobium arenosum</name>
    <dbReference type="NCBI Taxonomy" id="2708133"/>
    <lineage>
        <taxon>Bacteria</taxon>
        <taxon>Bacillati</taxon>
        <taxon>Actinomycetota</taxon>
        <taxon>Actinomycetes</taxon>
        <taxon>Micrococcales</taxon>
        <taxon>Promicromonosporaceae</taxon>
        <taxon>Cellulosimicrobium</taxon>
    </lineage>
</organism>
<dbReference type="GO" id="GO:0020037">
    <property type="term" value="F:heme binding"/>
    <property type="evidence" value="ECO:0007669"/>
    <property type="project" value="InterPro"/>
</dbReference>
<feature type="region of interest" description="Disordered" evidence="4">
    <location>
        <begin position="27"/>
        <end position="61"/>
    </location>
</feature>
<dbReference type="InterPro" id="IPR010255">
    <property type="entry name" value="Haem_peroxidase_sf"/>
</dbReference>
<evidence type="ECO:0000256" key="2">
    <source>
        <dbReference type="ARBA" id="ARBA00022525"/>
    </source>
</evidence>
<comment type="caution">
    <text evidence="5">The sequence shown here is derived from an EMBL/GenBank/DDBJ whole genome shotgun (WGS) entry which is preliminary data.</text>
</comment>
<reference evidence="5" key="2">
    <citation type="submission" date="2020-09" db="EMBL/GenBank/DDBJ databases">
        <authorList>
            <person name="Yu Y."/>
        </authorList>
    </citation>
    <scope>NUCLEOTIDE SEQUENCE</scope>
    <source>
        <strain evidence="5">KCTC 49039</strain>
    </source>
</reference>
<evidence type="ECO:0000313" key="5">
    <source>
        <dbReference type="EMBL" id="MBD8079262.1"/>
    </source>
</evidence>
<keyword evidence="6" id="KW-1185">Reference proteome</keyword>
<dbReference type="GO" id="GO:0006979">
    <property type="term" value="P:response to oxidative stress"/>
    <property type="evidence" value="ECO:0007669"/>
    <property type="project" value="InterPro"/>
</dbReference>
<dbReference type="AlphaFoldDB" id="A0A927G962"/>
<dbReference type="Pfam" id="PF03098">
    <property type="entry name" value="An_peroxidase"/>
    <property type="match status" value="1"/>
</dbReference>
<sequence>MEAPQDPAAAVAEAVVDDVAPDAVDEASTPIGRTVRSTGHGSTYVPDPDGGADDPLSSKAPLLGPAQAAVYRDLREHRYDSTTAFDYLFPELASTFPAGHLAAGDGTTATVVEHLKALGTAMVAPPPSPPGGGPAVRNSHVPAVYTYWGQFIDHDITLNTNGPDDVEGPGGDQALGDIDRVPFRVFDPKVVVRSLRNARHPALDLDSLYGSGPKFEGEPDCGTTRSEAAFVEGSAKLRLGRIPVEPFVVPGGGPAFVLCPPEGDLQRDLPRGADRGPLIPDGRNDENLVVAQLHVAMIRFHNAVVDWVAEFEPWERAAGERGLYERANQLVRWHYQWLVVNDYLRTLTKPGVLDAVLLGDTSFFRPRYPIAMPLEFAVAAFRFGHSMVRDSYDFNVNFTPGAPAGLATLEQLFRFTGGGGLTLGGPPNPVLPSNWPIDWSKFVDKGDADAFHSAEKIDTFLAPTLGSMTNQGAIGTEPGQEPTPAQQTASLLQKQLAQRNLLRGYMLALPTGEAVARAFGLEPLSPDRLVQDAPQTVVDAMAALRADGGGGTPLWYYVLKEAELQGDGSFLGDVGSRVLAETFVYLLRQDDRSYLRATNRWSPAQGVHFEDGSLVLTLPDMMRFAGVLADPAGAFRGGGTAGHDGRP</sequence>
<dbReference type="CDD" id="cd09819">
    <property type="entry name" value="An_peroxidase_bacterial_1"/>
    <property type="match status" value="1"/>
</dbReference>
<evidence type="ECO:0000256" key="4">
    <source>
        <dbReference type="SAM" id="MobiDB-lite"/>
    </source>
</evidence>
<dbReference type="InterPro" id="IPR019791">
    <property type="entry name" value="Haem_peroxidase_animal"/>
</dbReference>
<dbReference type="GO" id="GO:0004601">
    <property type="term" value="F:peroxidase activity"/>
    <property type="evidence" value="ECO:0007669"/>
    <property type="project" value="InterPro"/>
</dbReference>
<accession>A0A927G962</accession>
<dbReference type="SUPFAM" id="SSF48113">
    <property type="entry name" value="Heme-dependent peroxidases"/>
    <property type="match status" value="1"/>
</dbReference>
<dbReference type="PROSITE" id="PS50292">
    <property type="entry name" value="PEROXIDASE_3"/>
    <property type="match status" value="1"/>
</dbReference>
<dbReference type="PANTHER" id="PTHR11475:SF4">
    <property type="entry name" value="CHORION PEROXIDASE"/>
    <property type="match status" value="1"/>
</dbReference>
<dbReference type="RefSeq" id="WP_191828841.1">
    <property type="nucleotide sequence ID" value="NZ_JACYHB010000006.1"/>
</dbReference>
<protein>
    <recommendedName>
        <fullName evidence="7">Heme peroxidase</fullName>
    </recommendedName>
</protein>